<evidence type="ECO:0000313" key="3">
    <source>
        <dbReference type="Proteomes" id="UP000295606"/>
    </source>
</evidence>
<proteinExistence type="predicted"/>
<sequence>MYPLSSALLVLALLVSGALIGVVVRPLSPEEHKAHQTLQLVQLVDGMLVTFAALVLGLMTASAKSTFDNASDDFRALASDLVQFDITARQYGPDADPVRQRTRVYLAAAIASTWRHEPLPPGNDYPRNLAPKDVTENLDDVQLDQMLNSAGIEWRRLVAHDRYHQDLLDDGRDQFARIVQAHWKLIQEVHSSISLPFFMTLAFWLFVIFLSFGLMAPRNPLVLITIMLGAVSIASVAYVIVDLDTLFRGMIVVSSHPLRDALTALAR</sequence>
<reference evidence="2 3" key="1">
    <citation type="submission" date="2019-03" db="EMBL/GenBank/DDBJ databases">
        <title>Paraburkholderia sp. isolated from native Mimosa gymnas in Guartela State Park, Brazil.</title>
        <authorList>
            <person name="Paulitsch F."/>
            <person name="Hungria M."/>
            <person name="Delamuta J.R.M."/>
            <person name="Ribeiro R.A."/>
            <person name="Dall'Agnol R."/>
            <person name="Silva J.S.B."/>
        </authorList>
    </citation>
    <scope>NUCLEOTIDE SEQUENCE [LARGE SCALE GENOMIC DNA]</scope>
    <source>
        <strain evidence="2 3">CNPSo 3008</strain>
    </source>
</reference>
<dbReference type="EMBL" id="SMOD01000067">
    <property type="protein sequence ID" value="TDG02307.1"/>
    <property type="molecule type" value="Genomic_DNA"/>
</dbReference>
<accession>A0A4R5L442</accession>
<gene>
    <name evidence="2" type="ORF">E1N52_40370</name>
</gene>
<feature type="transmembrane region" description="Helical" evidence="1">
    <location>
        <begin position="193"/>
        <end position="215"/>
    </location>
</feature>
<dbReference type="Pfam" id="PF14023">
    <property type="entry name" value="Bestrophin-like"/>
    <property type="match status" value="1"/>
</dbReference>
<evidence type="ECO:0000313" key="2">
    <source>
        <dbReference type="EMBL" id="TDG02307.1"/>
    </source>
</evidence>
<evidence type="ECO:0008006" key="4">
    <source>
        <dbReference type="Google" id="ProtNLM"/>
    </source>
</evidence>
<feature type="transmembrane region" description="Helical" evidence="1">
    <location>
        <begin position="37"/>
        <end position="59"/>
    </location>
</feature>
<dbReference type="InterPro" id="IPR025333">
    <property type="entry name" value="DUF4239"/>
</dbReference>
<comment type="caution">
    <text evidence="2">The sequence shown here is derived from an EMBL/GenBank/DDBJ whole genome shotgun (WGS) entry which is preliminary data.</text>
</comment>
<dbReference type="OrthoDB" id="4711656at2"/>
<keyword evidence="1" id="KW-0472">Membrane</keyword>
<dbReference type="Proteomes" id="UP000295606">
    <property type="component" value="Unassembled WGS sequence"/>
</dbReference>
<organism evidence="2 3">
    <name type="scientific">Paraburkholderia guartelaensis</name>
    <dbReference type="NCBI Taxonomy" id="2546446"/>
    <lineage>
        <taxon>Bacteria</taxon>
        <taxon>Pseudomonadati</taxon>
        <taxon>Pseudomonadota</taxon>
        <taxon>Betaproteobacteria</taxon>
        <taxon>Burkholderiales</taxon>
        <taxon>Burkholderiaceae</taxon>
        <taxon>Paraburkholderia</taxon>
    </lineage>
</organism>
<feature type="transmembrane region" description="Helical" evidence="1">
    <location>
        <begin position="221"/>
        <end position="241"/>
    </location>
</feature>
<evidence type="ECO:0000256" key="1">
    <source>
        <dbReference type="SAM" id="Phobius"/>
    </source>
</evidence>
<protein>
    <recommendedName>
        <fullName evidence="4">DUF4239 domain-containing protein</fullName>
    </recommendedName>
</protein>
<name>A0A4R5L442_9BURK</name>
<dbReference type="AlphaFoldDB" id="A0A4R5L442"/>
<keyword evidence="1" id="KW-1133">Transmembrane helix</keyword>
<dbReference type="RefSeq" id="WP_133190427.1">
    <property type="nucleotide sequence ID" value="NZ_SMOD01000067.1"/>
</dbReference>
<keyword evidence="1" id="KW-0812">Transmembrane</keyword>